<sequence>MRDARDRLLQFSKLGAGSGWGVQDPSPCALQHRIDGCSRRGLRFTERGLPSCLCCPWEIFNQKGDPSPEVRAGPGRPARVGLPAAPPAAAGLPPRRGRRPGPRGPQSRPAPGDAGPERPGLGSGARARGLGTLGRGPPGRAGGRGGREPSSQDFSLARNTPPNVPPPSKNENSALARMRSSPSLASAPRTLLGPERVPEGAGPRRRAPGLGPGGNRSPPSASRGVGQPRPACGAPRRRPDPRPPGAGPDPTPPRSRAPSPSQRAATSEERRGLRERVQSF</sequence>
<feature type="compositionally biased region" description="Low complexity" evidence="1">
    <location>
        <begin position="104"/>
        <end position="130"/>
    </location>
</feature>
<keyword evidence="2" id="KW-1185">Reference proteome</keyword>
<proteinExistence type="predicted"/>
<reference evidence="3 4" key="1">
    <citation type="submission" date="2025-04" db="UniProtKB">
        <authorList>
            <consortium name="RefSeq"/>
        </authorList>
    </citation>
    <scope>IDENTIFICATION</scope>
    <source>
        <tissue evidence="3 4">Brain</tissue>
    </source>
</reference>
<evidence type="ECO:0000313" key="2">
    <source>
        <dbReference type="Proteomes" id="UP000000715"/>
    </source>
</evidence>
<feature type="compositionally biased region" description="Low complexity" evidence="1">
    <location>
        <begin position="256"/>
        <end position="265"/>
    </location>
</feature>
<feature type="compositionally biased region" description="Gly residues" evidence="1">
    <location>
        <begin position="131"/>
        <end position="144"/>
    </location>
</feature>
<accession>A0A8U0RIP4</accession>
<feature type="compositionally biased region" description="Basic and acidic residues" evidence="1">
    <location>
        <begin position="266"/>
        <end position="280"/>
    </location>
</feature>
<gene>
    <name evidence="3 4" type="primary">BBIP1</name>
</gene>
<dbReference type="GeneID" id="101691906"/>
<evidence type="ECO:0000256" key="1">
    <source>
        <dbReference type="SAM" id="MobiDB-lite"/>
    </source>
</evidence>
<dbReference type="CTD" id="92482"/>
<name>A0A8U0RIP4_MUSPF</name>
<protein>
    <submittedName>
        <fullName evidence="3 4">BBSome-interacting protein 1 isoform X1</fullName>
    </submittedName>
</protein>
<feature type="compositionally biased region" description="Polar residues" evidence="1">
    <location>
        <begin position="149"/>
        <end position="161"/>
    </location>
</feature>
<organism evidence="2 4">
    <name type="scientific">Mustela putorius furo</name>
    <name type="common">European domestic ferret</name>
    <name type="synonym">Mustela furo</name>
    <dbReference type="NCBI Taxonomy" id="9669"/>
    <lineage>
        <taxon>Eukaryota</taxon>
        <taxon>Metazoa</taxon>
        <taxon>Chordata</taxon>
        <taxon>Craniata</taxon>
        <taxon>Vertebrata</taxon>
        <taxon>Euteleostomi</taxon>
        <taxon>Mammalia</taxon>
        <taxon>Eutheria</taxon>
        <taxon>Laurasiatheria</taxon>
        <taxon>Carnivora</taxon>
        <taxon>Caniformia</taxon>
        <taxon>Musteloidea</taxon>
        <taxon>Mustelidae</taxon>
        <taxon>Mustelinae</taxon>
        <taxon>Mustela</taxon>
    </lineage>
</organism>
<dbReference type="RefSeq" id="XP_044924738.1">
    <property type="nucleotide sequence ID" value="XM_045068803.1"/>
</dbReference>
<dbReference type="RefSeq" id="XP_044924737.1">
    <property type="nucleotide sequence ID" value="XM_045068802.1"/>
</dbReference>
<evidence type="ECO:0000313" key="4">
    <source>
        <dbReference type="RefSeq" id="XP_044924738.1"/>
    </source>
</evidence>
<dbReference type="Proteomes" id="UP000000715">
    <property type="component" value="Unplaced"/>
</dbReference>
<feature type="compositionally biased region" description="Low complexity" evidence="1">
    <location>
        <begin position="71"/>
        <end position="94"/>
    </location>
</feature>
<dbReference type="AlphaFoldDB" id="A0A8U0RIP4"/>
<evidence type="ECO:0000313" key="3">
    <source>
        <dbReference type="RefSeq" id="XP_044924737.1"/>
    </source>
</evidence>
<feature type="compositionally biased region" description="Pro residues" evidence="1">
    <location>
        <begin position="242"/>
        <end position="255"/>
    </location>
</feature>
<feature type="region of interest" description="Disordered" evidence="1">
    <location>
        <begin position="62"/>
        <end position="280"/>
    </location>
</feature>